<evidence type="ECO:0000259" key="9">
    <source>
        <dbReference type="Pfam" id="PF02729"/>
    </source>
</evidence>
<feature type="binding site" evidence="7">
    <location>
        <position position="138"/>
    </location>
    <ligand>
        <name>carbamoyl phosphate</name>
        <dbReference type="ChEBI" id="CHEBI:58228"/>
    </ligand>
</feature>
<evidence type="ECO:0000313" key="10">
    <source>
        <dbReference type="EMBL" id="KXB02875.1"/>
    </source>
</evidence>
<dbReference type="PRINTS" id="PR00100">
    <property type="entry name" value="AOTCASE"/>
</dbReference>
<dbReference type="EC" id="2.1.3.2" evidence="7"/>
<evidence type="ECO:0000259" key="8">
    <source>
        <dbReference type="Pfam" id="PF00185"/>
    </source>
</evidence>
<comment type="catalytic activity">
    <reaction evidence="6 7">
        <text>carbamoyl phosphate + L-aspartate = N-carbamoyl-L-aspartate + phosphate + H(+)</text>
        <dbReference type="Rhea" id="RHEA:20013"/>
        <dbReference type="ChEBI" id="CHEBI:15378"/>
        <dbReference type="ChEBI" id="CHEBI:29991"/>
        <dbReference type="ChEBI" id="CHEBI:32814"/>
        <dbReference type="ChEBI" id="CHEBI:43474"/>
        <dbReference type="ChEBI" id="CHEBI:58228"/>
        <dbReference type="EC" id="2.1.3.2"/>
    </reaction>
</comment>
<evidence type="ECO:0000256" key="2">
    <source>
        <dbReference type="ARBA" id="ARBA00008896"/>
    </source>
</evidence>
<sequence length="306" mass="33631">MSISGRDIITLENLSDGEILQIFETADKFEPVARGKEKSDVLEGKIIGALFFEPSTRTRLSFKSAAKRLGGGTIGFAEAGVSSTAKGESLADTVRTVENYCDAIILRHPKMGSAKFAAEMVEVPVINAGDGAGHHPTQTLLDLYTMRKATGDLEHFDLGLVGDLKYGRTVHSLAYAITRFIPKLFLISPPSLKMPSEIVGDLSDRGVEVVETSNLEAILPELDILYVTRIQKERFPDPAEYEEIKGTYRVDPELLQEAKPELSVLHPLPRVDEISPEVDSTPYSMYFDQVFNGVIVRMALLSMLIG</sequence>
<comment type="subunit">
    <text evidence="7">Heterooligomer of catalytic and regulatory chains.</text>
</comment>
<dbReference type="Pfam" id="PF00185">
    <property type="entry name" value="OTCace"/>
    <property type="match status" value="1"/>
</dbReference>
<dbReference type="PROSITE" id="PS00097">
    <property type="entry name" value="CARBAMOYLTRANSFERASE"/>
    <property type="match status" value="1"/>
</dbReference>
<dbReference type="SUPFAM" id="SSF53671">
    <property type="entry name" value="Aspartate/ornithine carbamoyltransferase"/>
    <property type="match status" value="1"/>
</dbReference>
<comment type="pathway">
    <text evidence="1 7">Pyrimidine metabolism; UMP biosynthesis via de novo pathway; (S)-dihydroorotate from bicarbonate: step 2/3.</text>
</comment>
<dbReference type="PRINTS" id="PR00101">
    <property type="entry name" value="ATCASE"/>
</dbReference>
<dbReference type="GO" id="GO:0006520">
    <property type="term" value="P:amino acid metabolic process"/>
    <property type="evidence" value="ECO:0007669"/>
    <property type="project" value="InterPro"/>
</dbReference>
<feature type="binding site" evidence="7">
    <location>
        <position position="168"/>
    </location>
    <ligand>
        <name>L-aspartate</name>
        <dbReference type="ChEBI" id="CHEBI:29991"/>
    </ligand>
</feature>
<dbReference type="InterPro" id="IPR036901">
    <property type="entry name" value="Asp/Orn_carbamoylTrfase_sf"/>
</dbReference>
<comment type="function">
    <text evidence="5 7">Catalyzes the condensation of carbamoyl phosphate and aspartate to form carbamoyl aspartate and inorganic phosphate, the committed step in the de novo pyrimidine nucleotide biosynthesis pathway.</text>
</comment>
<dbReference type="AlphaFoldDB" id="A0A133V8Y6"/>
<evidence type="ECO:0000313" key="11">
    <source>
        <dbReference type="Proteomes" id="UP000070400"/>
    </source>
</evidence>
<dbReference type="GO" id="GO:0016597">
    <property type="term" value="F:amino acid binding"/>
    <property type="evidence" value="ECO:0007669"/>
    <property type="project" value="InterPro"/>
</dbReference>
<feature type="binding site" evidence="7">
    <location>
        <position position="57"/>
    </location>
    <ligand>
        <name>carbamoyl phosphate</name>
        <dbReference type="ChEBI" id="CHEBI:58228"/>
    </ligand>
</feature>
<dbReference type="GO" id="GO:0006207">
    <property type="term" value="P:'de novo' pyrimidine nucleobase biosynthetic process"/>
    <property type="evidence" value="ECO:0007669"/>
    <property type="project" value="InterPro"/>
</dbReference>
<feature type="binding site" evidence="7">
    <location>
        <position position="135"/>
    </location>
    <ligand>
        <name>carbamoyl phosphate</name>
        <dbReference type="ChEBI" id="CHEBI:58228"/>
    </ligand>
</feature>
<name>A0A133V8Y6_9EURY</name>
<dbReference type="InterPro" id="IPR006131">
    <property type="entry name" value="Asp_carbamoyltransf_Asp/Orn-bd"/>
</dbReference>
<dbReference type="NCBIfam" id="TIGR00670">
    <property type="entry name" value="asp_carb_tr"/>
    <property type="match status" value="1"/>
</dbReference>
<keyword evidence="11" id="KW-1185">Reference proteome</keyword>
<protein>
    <recommendedName>
        <fullName evidence="7">Aspartate carbamoyltransferase</fullName>
        <ecNumber evidence="7">2.1.3.2</ecNumber>
    </recommendedName>
    <alternativeName>
        <fullName evidence="7">Aspartate transcarbamylase</fullName>
        <shortName evidence="7">ATCase</shortName>
    </alternativeName>
</protein>
<keyword evidence="3 7" id="KW-0808">Transferase</keyword>
<proteinExistence type="inferred from homology"/>
<comment type="similarity">
    <text evidence="2 7">Belongs to the aspartate/ornithine carbamoyltransferase superfamily. ATCase family.</text>
</comment>
<organism evidence="10 11">
    <name type="scientific">candidate division MSBL1 archaeon SCGC-AAA261D19</name>
    <dbReference type="NCBI Taxonomy" id="1698273"/>
    <lineage>
        <taxon>Archaea</taxon>
        <taxon>Methanobacteriati</taxon>
        <taxon>Methanobacteriota</taxon>
        <taxon>candidate division MSBL1</taxon>
    </lineage>
</organism>
<dbReference type="UniPathway" id="UPA00070">
    <property type="reaction ID" value="UER00116"/>
</dbReference>
<feature type="domain" description="Aspartate/ornithine carbamoyltransferase Asp/Orn-binding" evidence="8">
    <location>
        <begin position="158"/>
        <end position="303"/>
    </location>
</feature>
<evidence type="ECO:0000256" key="7">
    <source>
        <dbReference type="HAMAP-Rule" id="MF_00001"/>
    </source>
</evidence>
<feature type="domain" description="Aspartate/ornithine carbamoyltransferase carbamoyl-P binding" evidence="9">
    <location>
        <begin position="6"/>
        <end position="147"/>
    </location>
</feature>
<dbReference type="PANTHER" id="PTHR45753">
    <property type="entry name" value="ORNITHINE CARBAMOYLTRANSFERASE, MITOCHONDRIAL"/>
    <property type="match status" value="1"/>
</dbReference>
<gene>
    <name evidence="7" type="primary">pyrB</name>
    <name evidence="10" type="ORF">AKJ43_00040</name>
</gene>
<dbReference type="EMBL" id="LHXX01000001">
    <property type="protein sequence ID" value="KXB02875.1"/>
    <property type="molecule type" value="Genomic_DNA"/>
</dbReference>
<keyword evidence="4 7" id="KW-0665">Pyrimidine biosynthesis</keyword>
<evidence type="ECO:0000256" key="5">
    <source>
        <dbReference type="ARBA" id="ARBA00043884"/>
    </source>
</evidence>
<dbReference type="GO" id="GO:0004070">
    <property type="term" value="F:aspartate carbamoyltransferase activity"/>
    <property type="evidence" value="ECO:0007669"/>
    <property type="project" value="UniProtKB-UniRule"/>
</dbReference>
<dbReference type="InterPro" id="IPR006130">
    <property type="entry name" value="Asp/Orn_carbamoylTrfase"/>
</dbReference>
<dbReference type="HAMAP" id="MF_00001">
    <property type="entry name" value="Asp_carb_tr"/>
    <property type="match status" value="1"/>
</dbReference>
<feature type="binding site" evidence="7">
    <location>
        <position position="268"/>
    </location>
    <ligand>
        <name>carbamoyl phosphate</name>
        <dbReference type="ChEBI" id="CHEBI:58228"/>
    </ligand>
</feature>
<accession>A0A133V8Y6</accession>
<comment type="caution">
    <text evidence="10">The sequence shown here is derived from an EMBL/GenBank/DDBJ whole genome shotgun (WGS) entry which is preliminary data.</text>
</comment>
<feature type="binding site" evidence="7">
    <location>
        <position position="86"/>
    </location>
    <ligand>
        <name>L-aspartate</name>
        <dbReference type="ChEBI" id="CHEBI:29991"/>
    </ligand>
</feature>
<dbReference type="NCBIfam" id="NF002032">
    <property type="entry name" value="PRK00856.1"/>
    <property type="match status" value="1"/>
</dbReference>
<dbReference type="FunFam" id="3.40.50.1370:FF:000002">
    <property type="entry name" value="Aspartate carbamoyltransferase 2"/>
    <property type="match status" value="1"/>
</dbReference>
<dbReference type="Gene3D" id="3.40.50.1370">
    <property type="entry name" value="Aspartate/ornithine carbamoyltransferase"/>
    <property type="match status" value="2"/>
</dbReference>
<feature type="binding site" evidence="7">
    <location>
        <position position="107"/>
    </location>
    <ligand>
        <name>carbamoyl phosphate</name>
        <dbReference type="ChEBI" id="CHEBI:58228"/>
    </ligand>
</feature>
<dbReference type="Pfam" id="PF02729">
    <property type="entry name" value="OTCace_N"/>
    <property type="match status" value="1"/>
</dbReference>
<dbReference type="PATRIC" id="fig|1698273.3.peg.8"/>
<evidence type="ECO:0000256" key="6">
    <source>
        <dbReference type="ARBA" id="ARBA00048859"/>
    </source>
</evidence>
<dbReference type="PANTHER" id="PTHR45753:SF6">
    <property type="entry name" value="ASPARTATE CARBAMOYLTRANSFERASE"/>
    <property type="match status" value="1"/>
</dbReference>
<reference evidence="10 11" key="1">
    <citation type="journal article" date="2016" name="Sci. Rep.">
        <title>Metabolic traits of an uncultured archaeal lineage -MSBL1- from brine pools of the Red Sea.</title>
        <authorList>
            <person name="Mwirichia R."/>
            <person name="Alam I."/>
            <person name="Rashid M."/>
            <person name="Vinu M."/>
            <person name="Ba-Alawi W."/>
            <person name="Anthony Kamau A."/>
            <person name="Kamanda Ngugi D."/>
            <person name="Goker M."/>
            <person name="Klenk H.P."/>
            <person name="Bajic V."/>
            <person name="Stingl U."/>
        </authorList>
    </citation>
    <scope>NUCLEOTIDE SEQUENCE [LARGE SCALE GENOMIC DNA]</scope>
    <source>
        <strain evidence="10">SCGC-AAA261D19</strain>
    </source>
</reference>
<evidence type="ECO:0000256" key="1">
    <source>
        <dbReference type="ARBA" id="ARBA00004852"/>
    </source>
</evidence>
<feature type="binding site" evidence="7">
    <location>
        <position position="229"/>
    </location>
    <ligand>
        <name>L-aspartate</name>
        <dbReference type="ChEBI" id="CHEBI:29991"/>
    </ligand>
</feature>
<feature type="binding site" evidence="7">
    <location>
        <position position="58"/>
    </location>
    <ligand>
        <name>carbamoyl phosphate</name>
        <dbReference type="ChEBI" id="CHEBI:58228"/>
    </ligand>
</feature>
<feature type="binding site" evidence="7">
    <location>
        <position position="269"/>
    </location>
    <ligand>
        <name>carbamoyl phosphate</name>
        <dbReference type="ChEBI" id="CHEBI:58228"/>
    </ligand>
</feature>
<evidence type="ECO:0000256" key="3">
    <source>
        <dbReference type="ARBA" id="ARBA00022679"/>
    </source>
</evidence>
<dbReference type="GO" id="GO:0044205">
    <property type="term" value="P:'de novo' UMP biosynthetic process"/>
    <property type="evidence" value="ECO:0007669"/>
    <property type="project" value="UniProtKB-UniRule"/>
</dbReference>
<evidence type="ECO:0000256" key="4">
    <source>
        <dbReference type="ARBA" id="ARBA00022975"/>
    </source>
</evidence>
<dbReference type="InterPro" id="IPR002082">
    <property type="entry name" value="Asp_carbamoyltransf"/>
</dbReference>
<dbReference type="Proteomes" id="UP000070400">
    <property type="component" value="Unassembled WGS sequence"/>
</dbReference>
<dbReference type="InterPro" id="IPR006132">
    <property type="entry name" value="Asp/Orn_carbamoyltranf_P-bd"/>
</dbReference>